<name>A0A6A4LNE2_9ERIC</name>
<dbReference type="InterPro" id="IPR000504">
    <property type="entry name" value="RRM_dom"/>
</dbReference>
<feature type="domain" description="RRM" evidence="4">
    <location>
        <begin position="336"/>
        <end position="413"/>
    </location>
</feature>
<dbReference type="FunFam" id="3.10.450.50:FF:000003">
    <property type="entry name" value="Nuclear transport factor 2 family protein"/>
    <property type="match status" value="1"/>
</dbReference>
<evidence type="ECO:0008006" key="8">
    <source>
        <dbReference type="Google" id="ProtNLM"/>
    </source>
</evidence>
<dbReference type="Pfam" id="PF02136">
    <property type="entry name" value="NTF2"/>
    <property type="match status" value="1"/>
</dbReference>
<keyword evidence="1 2" id="KW-0694">RNA-binding</keyword>
<dbReference type="InterPro" id="IPR012677">
    <property type="entry name" value="Nucleotide-bd_a/b_plait_sf"/>
</dbReference>
<dbReference type="GO" id="GO:0005829">
    <property type="term" value="C:cytosol"/>
    <property type="evidence" value="ECO:0007669"/>
    <property type="project" value="TreeGrafter"/>
</dbReference>
<dbReference type="OrthoDB" id="339151at2759"/>
<dbReference type="CDD" id="cd00780">
    <property type="entry name" value="NTF2"/>
    <property type="match status" value="1"/>
</dbReference>
<dbReference type="CDD" id="cd00590">
    <property type="entry name" value="RRM_SF"/>
    <property type="match status" value="1"/>
</dbReference>
<evidence type="ECO:0000256" key="3">
    <source>
        <dbReference type="SAM" id="MobiDB-lite"/>
    </source>
</evidence>
<feature type="non-terminal residue" evidence="6">
    <location>
        <position position="1"/>
    </location>
</feature>
<dbReference type="PANTHER" id="PTHR10693">
    <property type="entry name" value="RAS GTPASE-ACTIVATING PROTEIN-BINDING PROTEIN"/>
    <property type="match status" value="1"/>
</dbReference>
<evidence type="ECO:0000313" key="7">
    <source>
        <dbReference type="Proteomes" id="UP000428333"/>
    </source>
</evidence>
<evidence type="ECO:0000256" key="1">
    <source>
        <dbReference type="ARBA" id="ARBA00022884"/>
    </source>
</evidence>
<gene>
    <name evidence="6" type="ORF">C3L33_07354</name>
</gene>
<comment type="caution">
    <text evidence="6">The sequence shown here is derived from an EMBL/GenBank/DDBJ whole genome shotgun (WGS) entry which is preliminary data.</text>
</comment>
<evidence type="ECO:0000313" key="6">
    <source>
        <dbReference type="EMBL" id="KAE9460773.1"/>
    </source>
</evidence>
<dbReference type="InterPro" id="IPR018222">
    <property type="entry name" value="Nuclear_transport_factor_2_euk"/>
</dbReference>
<dbReference type="PROSITE" id="PS50177">
    <property type="entry name" value="NTF2_DOMAIN"/>
    <property type="match status" value="1"/>
</dbReference>
<feature type="domain" description="NTF2" evidence="5">
    <location>
        <begin position="41"/>
        <end position="155"/>
    </location>
</feature>
<accession>A0A6A4LNE2</accession>
<dbReference type="GO" id="GO:0003729">
    <property type="term" value="F:mRNA binding"/>
    <property type="evidence" value="ECO:0007669"/>
    <property type="project" value="TreeGrafter"/>
</dbReference>
<dbReference type="GO" id="GO:1990904">
    <property type="term" value="C:ribonucleoprotein complex"/>
    <property type="evidence" value="ECO:0007669"/>
    <property type="project" value="TreeGrafter"/>
</dbReference>
<feature type="region of interest" description="Disordered" evidence="3">
    <location>
        <begin position="281"/>
        <end position="311"/>
    </location>
</feature>
<dbReference type="InterPro" id="IPR002075">
    <property type="entry name" value="NTF2_dom"/>
</dbReference>
<dbReference type="Gene3D" id="3.30.70.330">
    <property type="match status" value="1"/>
</dbReference>
<organism evidence="6 7">
    <name type="scientific">Rhododendron williamsianum</name>
    <dbReference type="NCBI Taxonomy" id="262921"/>
    <lineage>
        <taxon>Eukaryota</taxon>
        <taxon>Viridiplantae</taxon>
        <taxon>Streptophyta</taxon>
        <taxon>Embryophyta</taxon>
        <taxon>Tracheophyta</taxon>
        <taxon>Spermatophyta</taxon>
        <taxon>Magnoliopsida</taxon>
        <taxon>eudicotyledons</taxon>
        <taxon>Gunneridae</taxon>
        <taxon>Pentapetalae</taxon>
        <taxon>asterids</taxon>
        <taxon>Ericales</taxon>
        <taxon>Ericaceae</taxon>
        <taxon>Ericoideae</taxon>
        <taxon>Rhodoreae</taxon>
        <taxon>Rhododendron</taxon>
    </lineage>
</organism>
<feature type="compositionally biased region" description="Polar residues" evidence="3">
    <location>
        <begin position="285"/>
        <end position="300"/>
    </location>
</feature>
<dbReference type="InterPro" id="IPR039539">
    <property type="entry name" value="Ras_GTPase_bind_prot"/>
</dbReference>
<dbReference type="InterPro" id="IPR035979">
    <property type="entry name" value="RBD_domain_sf"/>
</dbReference>
<sequence>MAVRRGCSGAAIASGEVREVFGTERARMASGYPGAVSASQIGSYFVGQYYQVLQQQPDFAHQFYTDASNMIRVDGDSTESASALLQIHTLVMSLNFTEIEIKTINCLESWSGGVLVVVSGIVKAKDFSGRRKFVQTFVLAPQEKGYFVLNDIFHVMDEDVVQQHTVPALLENRIDPQRPNSTPISEPPVPDYGFEEEASEFVNSVHIDGDDEVEDYSGEDQQPQQLDFESETELEETPAEDLSALLHKVVEAEPEPVHSVEEPVGEPPKLTYASILRAAKGPSVPSVTPRPSFTKSTPPTSEWHHSQPAALPSIVPESRLEVPEENPSLAEEGELKSVYVRNLPSTVSAADIEQEFKTFGRITADGVFIRNRKDIGVCYAFVEFEDLQAVQNAVKASPIQLAGKTVYIEERRANSSGVAFRGGTEVGEGEEAEEVTNLILSEGVLVGGVLAGEIKTGETSTNHEAMVFVVVYN</sequence>
<evidence type="ECO:0000259" key="4">
    <source>
        <dbReference type="PROSITE" id="PS50102"/>
    </source>
</evidence>
<reference evidence="6 7" key="1">
    <citation type="journal article" date="2019" name="Genome Biol. Evol.">
        <title>The Rhododendron genome and chromosomal organization provide insight into shared whole-genome duplications across the heath family (Ericaceae).</title>
        <authorList>
            <person name="Soza V.L."/>
            <person name="Lindsley D."/>
            <person name="Waalkes A."/>
            <person name="Ramage E."/>
            <person name="Patwardhan R.P."/>
            <person name="Burton J.N."/>
            <person name="Adey A."/>
            <person name="Kumar A."/>
            <person name="Qiu R."/>
            <person name="Shendure J."/>
            <person name="Hall B."/>
        </authorList>
    </citation>
    <scope>NUCLEOTIDE SEQUENCE [LARGE SCALE GENOMIC DNA]</scope>
    <source>
        <strain evidence="6">RSF 1966-606</strain>
    </source>
</reference>
<proteinExistence type="predicted"/>
<dbReference type="SUPFAM" id="SSF54427">
    <property type="entry name" value="NTF2-like"/>
    <property type="match status" value="1"/>
</dbReference>
<keyword evidence="7" id="KW-1185">Reference proteome</keyword>
<dbReference type="EMBL" id="QEFC01000999">
    <property type="protein sequence ID" value="KAE9460773.1"/>
    <property type="molecule type" value="Genomic_DNA"/>
</dbReference>
<feature type="region of interest" description="Disordered" evidence="3">
    <location>
        <begin position="210"/>
        <end position="236"/>
    </location>
</feature>
<dbReference type="PROSITE" id="PS50102">
    <property type="entry name" value="RRM"/>
    <property type="match status" value="1"/>
</dbReference>
<evidence type="ECO:0000256" key="2">
    <source>
        <dbReference type="PROSITE-ProRule" id="PRU00176"/>
    </source>
</evidence>
<dbReference type="PANTHER" id="PTHR10693:SF29">
    <property type="entry name" value="GB|AAD20086.1"/>
    <property type="match status" value="1"/>
</dbReference>
<dbReference type="Proteomes" id="UP000428333">
    <property type="component" value="Linkage Group LG04"/>
</dbReference>
<dbReference type="Gene3D" id="3.10.450.50">
    <property type="match status" value="1"/>
</dbReference>
<evidence type="ECO:0000259" key="5">
    <source>
        <dbReference type="PROSITE" id="PS50177"/>
    </source>
</evidence>
<dbReference type="SMART" id="SM00360">
    <property type="entry name" value="RRM"/>
    <property type="match status" value="1"/>
</dbReference>
<protein>
    <recommendedName>
        <fullName evidence="8">RRM domain-containing protein</fullName>
    </recommendedName>
</protein>
<dbReference type="Pfam" id="PF00076">
    <property type="entry name" value="RRM_1"/>
    <property type="match status" value="1"/>
</dbReference>
<dbReference type="InterPro" id="IPR032710">
    <property type="entry name" value="NTF2-like_dom_sf"/>
</dbReference>
<dbReference type="SUPFAM" id="SSF54928">
    <property type="entry name" value="RNA-binding domain, RBD"/>
    <property type="match status" value="1"/>
</dbReference>
<dbReference type="AlphaFoldDB" id="A0A6A4LNE2"/>